<reference evidence="7 8" key="1">
    <citation type="submission" date="2014-10" db="EMBL/GenBank/DDBJ databases">
        <title>Genome sequence of Novosphingobium malaysiense MUSC 273(T).</title>
        <authorList>
            <person name="Lee L.-H."/>
        </authorList>
    </citation>
    <scope>NUCLEOTIDE SEQUENCE [LARGE SCALE GENOMIC DNA]</scope>
    <source>
        <strain evidence="7 8">MUSC 273</strain>
    </source>
</reference>
<gene>
    <name evidence="7" type="ORF">LK12_18720</name>
</gene>
<sequence>MLPPATVAVIVLFWAFGPKSWIDNSWSIIVAGGLTTAFVQALEWFFERHAGWRLNWREFATDFFYVILGYTVISWVTDTLAEQPLLSAKETLGITTEWAMNMPFLAQVALVIFLYEFGQYWMHRLMHDWHPFWLTHAPHHHITQLNAMKGAVGNPIELFLISLSVVSLFDLQPAAVFCAFNVTGAVSSFAHANVRSDPPKFYSFFFTTIRHHSLHHSVTYEDTRCNYGNSLILIDRLLGTYREGESAIVGQDDRKRLSIWEQFIFPFKPMIDWIQAKRNQPSSTAH</sequence>
<evidence type="ECO:0000256" key="5">
    <source>
        <dbReference type="SAM" id="Phobius"/>
    </source>
</evidence>
<dbReference type="GO" id="GO:0005506">
    <property type="term" value="F:iron ion binding"/>
    <property type="evidence" value="ECO:0007669"/>
    <property type="project" value="InterPro"/>
</dbReference>
<dbReference type="Pfam" id="PF04116">
    <property type="entry name" value="FA_hydroxylase"/>
    <property type="match status" value="1"/>
</dbReference>
<evidence type="ECO:0000259" key="6">
    <source>
        <dbReference type="Pfam" id="PF04116"/>
    </source>
</evidence>
<dbReference type="AlphaFoldDB" id="A0A0B1ZLB6"/>
<protein>
    <submittedName>
        <fullName evidence="7">Sterol desaturase</fullName>
    </submittedName>
</protein>
<name>A0A0B1ZLB6_9SPHN</name>
<dbReference type="GO" id="GO:0016020">
    <property type="term" value="C:membrane"/>
    <property type="evidence" value="ECO:0007669"/>
    <property type="project" value="UniProtKB-SubCell"/>
</dbReference>
<feature type="domain" description="Fatty acid hydroxylase" evidence="6">
    <location>
        <begin position="109"/>
        <end position="240"/>
    </location>
</feature>
<accession>A0A0B1ZLB6</accession>
<evidence type="ECO:0000256" key="4">
    <source>
        <dbReference type="ARBA" id="ARBA00023136"/>
    </source>
</evidence>
<organism evidence="7 8">
    <name type="scientific">Novosphingobium malaysiense</name>
    <dbReference type="NCBI Taxonomy" id="1348853"/>
    <lineage>
        <taxon>Bacteria</taxon>
        <taxon>Pseudomonadati</taxon>
        <taxon>Pseudomonadota</taxon>
        <taxon>Alphaproteobacteria</taxon>
        <taxon>Sphingomonadales</taxon>
        <taxon>Sphingomonadaceae</taxon>
        <taxon>Novosphingobium</taxon>
    </lineage>
</organism>
<dbReference type="GO" id="GO:0008610">
    <property type="term" value="P:lipid biosynthetic process"/>
    <property type="evidence" value="ECO:0007669"/>
    <property type="project" value="InterPro"/>
</dbReference>
<comment type="caution">
    <text evidence="7">The sequence shown here is derived from an EMBL/GenBank/DDBJ whole genome shotgun (WGS) entry which is preliminary data.</text>
</comment>
<evidence type="ECO:0000313" key="8">
    <source>
        <dbReference type="Proteomes" id="UP000031057"/>
    </source>
</evidence>
<evidence type="ECO:0000256" key="2">
    <source>
        <dbReference type="ARBA" id="ARBA00022692"/>
    </source>
</evidence>
<feature type="transmembrane region" description="Helical" evidence="5">
    <location>
        <begin position="58"/>
        <end position="78"/>
    </location>
</feature>
<keyword evidence="8" id="KW-1185">Reference proteome</keyword>
<evidence type="ECO:0000313" key="7">
    <source>
        <dbReference type="EMBL" id="KHK90060.1"/>
    </source>
</evidence>
<dbReference type="InterPro" id="IPR006694">
    <property type="entry name" value="Fatty_acid_hydroxylase"/>
</dbReference>
<dbReference type="Proteomes" id="UP000031057">
    <property type="component" value="Unassembled WGS sequence"/>
</dbReference>
<feature type="transmembrane region" description="Helical" evidence="5">
    <location>
        <begin position="26"/>
        <end position="46"/>
    </location>
</feature>
<proteinExistence type="predicted"/>
<dbReference type="STRING" id="1348853.LK12_18720"/>
<comment type="subcellular location">
    <subcellularLocation>
        <location evidence="1">Membrane</location>
    </subcellularLocation>
</comment>
<keyword evidence="4 5" id="KW-0472">Membrane</keyword>
<feature type="transmembrane region" description="Helical" evidence="5">
    <location>
        <begin position="98"/>
        <end position="117"/>
    </location>
</feature>
<evidence type="ECO:0000256" key="1">
    <source>
        <dbReference type="ARBA" id="ARBA00004370"/>
    </source>
</evidence>
<keyword evidence="2 5" id="KW-0812">Transmembrane</keyword>
<dbReference type="GO" id="GO:0016491">
    <property type="term" value="F:oxidoreductase activity"/>
    <property type="evidence" value="ECO:0007669"/>
    <property type="project" value="InterPro"/>
</dbReference>
<dbReference type="EMBL" id="JTDI01000006">
    <property type="protein sequence ID" value="KHK90060.1"/>
    <property type="molecule type" value="Genomic_DNA"/>
</dbReference>
<dbReference type="InterPro" id="IPR050307">
    <property type="entry name" value="Sterol_Desaturase_Related"/>
</dbReference>
<keyword evidence="3 5" id="KW-1133">Transmembrane helix</keyword>
<dbReference type="PANTHER" id="PTHR11863">
    <property type="entry name" value="STEROL DESATURASE"/>
    <property type="match status" value="1"/>
</dbReference>
<evidence type="ECO:0000256" key="3">
    <source>
        <dbReference type="ARBA" id="ARBA00022989"/>
    </source>
</evidence>